<sequence length="270" mass="29353">MIHLPACEAPHPTALLSAPVHPSVPATAPLTPPESDLRGLPFMPLDTVRLLDSDLFALSTGDEFKCAVALWCKAWQQVPAGSLPDHDRVLAHLSGAGVGWPGVRGMALHGWVLCTDGRLYHPVLAEKANHAWKARQAQRARANRRWHPQEAAQATAAGGATAYARESTGESTKDSTGQRGTRLAPTWQPDATLLAFASTLGLDAQGVAERFRDYWLAVPGTRGRKADWGATWRNWCRREHAGRPPAHTNRPPHPLEEQAARLLRRTAGEG</sequence>
<name>A0ABS3LPJ3_9PROT</name>
<dbReference type="Proteomes" id="UP000664399">
    <property type="component" value="Unassembled WGS sequence"/>
</dbReference>
<gene>
    <name evidence="2" type="ORF">J2D75_12350</name>
</gene>
<protein>
    <submittedName>
        <fullName evidence="2">DUF1376 domain-containing protein</fullName>
    </submittedName>
</protein>
<dbReference type="Pfam" id="PF07120">
    <property type="entry name" value="DUF1376"/>
    <property type="match status" value="1"/>
</dbReference>
<keyword evidence="3" id="KW-1185">Reference proteome</keyword>
<reference evidence="2 3" key="1">
    <citation type="submission" date="2021-03" db="EMBL/GenBank/DDBJ databases">
        <title>The complete genome sequence of Acetobacter suratthaniensis TBRC 1719.</title>
        <authorList>
            <person name="Charoenyingcharoen P."/>
            <person name="Yukphan P."/>
        </authorList>
    </citation>
    <scope>NUCLEOTIDE SEQUENCE [LARGE SCALE GENOMIC DNA]</scope>
    <source>
        <strain evidence="2 3">TBRC 1719</strain>
    </source>
</reference>
<dbReference type="InterPro" id="IPR010781">
    <property type="entry name" value="DUF1376"/>
</dbReference>
<proteinExistence type="predicted"/>
<dbReference type="RefSeq" id="WP_207855121.1">
    <property type="nucleotide sequence ID" value="NZ_JAFVMG010000016.1"/>
</dbReference>
<organism evidence="2 3">
    <name type="scientific">Acetobacter suratthaniensis</name>
    <dbReference type="NCBI Taxonomy" id="1502841"/>
    <lineage>
        <taxon>Bacteria</taxon>
        <taxon>Pseudomonadati</taxon>
        <taxon>Pseudomonadota</taxon>
        <taxon>Alphaproteobacteria</taxon>
        <taxon>Acetobacterales</taxon>
        <taxon>Acetobacteraceae</taxon>
        <taxon>Acetobacter</taxon>
    </lineage>
</organism>
<comment type="caution">
    <text evidence="2">The sequence shown here is derived from an EMBL/GenBank/DDBJ whole genome shotgun (WGS) entry which is preliminary data.</text>
</comment>
<evidence type="ECO:0000313" key="3">
    <source>
        <dbReference type="Proteomes" id="UP000664399"/>
    </source>
</evidence>
<accession>A0ABS3LPJ3</accession>
<evidence type="ECO:0000256" key="1">
    <source>
        <dbReference type="SAM" id="MobiDB-lite"/>
    </source>
</evidence>
<feature type="region of interest" description="Disordered" evidence="1">
    <location>
        <begin position="144"/>
        <end position="184"/>
    </location>
</feature>
<evidence type="ECO:0000313" key="2">
    <source>
        <dbReference type="EMBL" id="MBO1329261.1"/>
    </source>
</evidence>
<feature type="compositionally biased region" description="Low complexity" evidence="1">
    <location>
        <begin position="151"/>
        <end position="164"/>
    </location>
</feature>
<dbReference type="EMBL" id="JAFVMG010000016">
    <property type="protein sequence ID" value="MBO1329261.1"/>
    <property type="molecule type" value="Genomic_DNA"/>
</dbReference>